<dbReference type="SUPFAM" id="SSF52540">
    <property type="entry name" value="P-loop containing nucleoside triphosphate hydrolases"/>
    <property type="match status" value="1"/>
</dbReference>
<dbReference type="eggNOG" id="KOG4658">
    <property type="taxonomic scope" value="Eukaryota"/>
</dbReference>
<dbReference type="GO" id="GO:0098542">
    <property type="term" value="P:defense response to other organism"/>
    <property type="evidence" value="ECO:0007669"/>
    <property type="project" value="TreeGrafter"/>
</dbReference>
<dbReference type="Proteomes" id="UP000026960">
    <property type="component" value="Chromosome 8"/>
</dbReference>
<keyword evidence="7" id="KW-1185">Reference proteome</keyword>
<accession>A0A0D3GYM7</accession>
<protein>
    <submittedName>
        <fullName evidence="6">Uncharacterized protein</fullName>
    </submittedName>
</protein>
<dbReference type="AlphaFoldDB" id="A0A0D3GYM7"/>
<dbReference type="Pfam" id="PF00931">
    <property type="entry name" value="NB-ARC"/>
    <property type="match status" value="1"/>
</dbReference>
<organism evidence="6">
    <name type="scientific">Oryza barthii</name>
    <dbReference type="NCBI Taxonomy" id="65489"/>
    <lineage>
        <taxon>Eukaryota</taxon>
        <taxon>Viridiplantae</taxon>
        <taxon>Streptophyta</taxon>
        <taxon>Embryophyta</taxon>
        <taxon>Tracheophyta</taxon>
        <taxon>Spermatophyta</taxon>
        <taxon>Magnoliopsida</taxon>
        <taxon>Liliopsida</taxon>
        <taxon>Poales</taxon>
        <taxon>Poaceae</taxon>
        <taxon>BOP clade</taxon>
        <taxon>Oryzoideae</taxon>
        <taxon>Oryzeae</taxon>
        <taxon>Oryzinae</taxon>
        <taxon>Oryza</taxon>
    </lineage>
</organism>
<dbReference type="InterPro" id="IPR058922">
    <property type="entry name" value="WHD_DRP"/>
</dbReference>
<dbReference type="PANTHER" id="PTHR23155">
    <property type="entry name" value="DISEASE RESISTANCE PROTEIN RP"/>
    <property type="match status" value="1"/>
</dbReference>
<dbReference type="Pfam" id="PF23559">
    <property type="entry name" value="WHD_DRP"/>
    <property type="match status" value="1"/>
</dbReference>
<feature type="domain" description="Disease resistance protein winged helix" evidence="4">
    <location>
        <begin position="450"/>
        <end position="515"/>
    </location>
</feature>
<dbReference type="PaxDb" id="65489-OBART08G09650.1"/>
<dbReference type="InterPro" id="IPR002182">
    <property type="entry name" value="NB-ARC"/>
</dbReference>
<keyword evidence="1" id="KW-0611">Plant defense</keyword>
<evidence type="ECO:0000256" key="2">
    <source>
        <dbReference type="SAM" id="MobiDB-lite"/>
    </source>
</evidence>
<evidence type="ECO:0000259" key="5">
    <source>
        <dbReference type="Pfam" id="PF25019"/>
    </source>
</evidence>
<proteinExistence type="predicted"/>
<dbReference type="EnsemblPlants" id="OBART08G09650.1">
    <property type="protein sequence ID" value="OBART08G09650.1"/>
    <property type="gene ID" value="OBART08G09650"/>
</dbReference>
<dbReference type="PANTHER" id="PTHR23155:SF1133">
    <property type="entry name" value="NBS-LRR-LIKE PROTEIN"/>
    <property type="match status" value="1"/>
</dbReference>
<feature type="domain" description="R13L1/DRL21-like LRR repeat region" evidence="5">
    <location>
        <begin position="716"/>
        <end position="842"/>
    </location>
</feature>
<dbReference type="GO" id="GO:0043531">
    <property type="term" value="F:ADP binding"/>
    <property type="evidence" value="ECO:0007669"/>
    <property type="project" value="InterPro"/>
</dbReference>
<evidence type="ECO:0000256" key="1">
    <source>
        <dbReference type="ARBA" id="ARBA00022821"/>
    </source>
</evidence>
<feature type="domain" description="NB-ARC" evidence="3">
    <location>
        <begin position="206"/>
        <end position="363"/>
    </location>
</feature>
<reference evidence="6" key="1">
    <citation type="journal article" date="2009" name="Rice">
        <title>De Novo Next Generation Sequencing of Plant Genomes.</title>
        <authorList>
            <person name="Rounsley S."/>
            <person name="Marri P.R."/>
            <person name="Yu Y."/>
            <person name="He R."/>
            <person name="Sisneros N."/>
            <person name="Goicoechea J.L."/>
            <person name="Lee S.J."/>
            <person name="Angelova A."/>
            <person name="Kudrna D."/>
            <person name="Luo M."/>
            <person name="Affourtit J."/>
            <person name="Desany B."/>
            <person name="Knight J."/>
            <person name="Niazi F."/>
            <person name="Egholm M."/>
            <person name="Wing R.A."/>
        </authorList>
    </citation>
    <scope>NUCLEOTIDE SEQUENCE [LARGE SCALE GENOMIC DNA]</scope>
    <source>
        <strain evidence="6">cv. IRGC 105608</strain>
    </source>
</reference>
<dbReference type="Gene3D" id="3.80.10.10">
    <property type="entry name" value="Ribonuclease Inhibitor"/>
    <property type="match status" value="1"/>
</dbReference>
<dbReference type="SUPFAM" id="SSF52058">
    <property type="entry name" value="L domain-like"/>
    <property type="match status" value="1"/>
</dbReference>
<dbReference type="InterPro" id="IPR056789">
    <property type="entry name" value="LRR_R13L1-DRL21"/>
</dbReference>
<dbReference type="Gene3D" id="3.40.50.300">
    <property type="entry name" value="P-loop containing nucleotide triphosphate hydrolases"/>
    <property type="match status" value="1"/>
</dbReference>
<reference evidence="6" key="2">
    <citation type="submission" date="2015-03" db="UniProtKB">
        <authorList>
            <consortium name="EnsemblPlants"/>
        </authorList>
    </citation>
    <scope>IDENTIFICATION</scope>
</reference>
<dbReference type="InterPro" id="IPR027417">
    <property type="entry name" value="P-loop_NTPase"/>
</dbReference>
<evidence type="ECO:0000259" key="3">
    <source>
        <dbReference type="Pfam" id="PF00931"/>
    </source>
</evidence>
<dbReference type="InterPro" id="IPR032675">
    <property type="entry name" value="LRR_dom_sf"/>
</dbReference>
<dbReference type="Gene3D" id="1.10.10.10">
    <property type="entry name" value="Winged helix-like DNA-binding domain superfamily/Winged helix DNA-binding domain"/>
    <property type="match status" value="1"/>
</dbReference>
<dbReference type="InterPro" id="IPR044974">
    <property type="entry name" value="Disease_R_plants"/>
</dbReference>
<dbReference type="Gramene" id="OBART08G09650.1">
    <property type="protein sequence ID" value="OBART08G09650.1"/>
    <property type="gene ID" value="OBART08G09650"/>
</dbReference>
<dbReference type="PRINTS" id="PR00364">
    <property type="entry name" value="DISEASERSIST"/>
</dbReference>
<dbReference type="STRING" id="65489.A0A0D3GYM7"/>
<dbReference type="InterPro" id="IPR036388">
    <property type="entry name" value="WH-like_DNA-bd_sf"/>
</dbReference>
<feature type="region of interest" description="Disordered" evidence="2">
    <location>
        <begin position="104"/>
        <end position="128"/>
    </location>
</feature>
<evidence type="ECO:0000313" key="6">
    <source>
        <dbReference type="EnsemblPlants" id="OBART08G09650.1"/>
    </source>
</evidence>
<dbReference type="HOGENOM" id="CLU_000837_8_1_1"/>
<name>A0A0D3GYM7_9ORYZ</name>
<evidence type="ECO:0000259" key="4">
    <source>
        <dbReference type="Pfam" id="PF23559"/>
    </source>
</evidence>
<sequence>MDIALASAAATWLINKLLDRLSDYAIKKLLGSEGLDAEASSLRDALRRATLVLGAVPAGAAAGVRIGNDQLLPQIDLVQRLATDLARHLDELEYYDVKKKVKKNQKSSNPLSKMNLPLTQAGQSKPKYNRTDIKQIRDTVGYLHSICDDVHKALLLDKLDAIKQAAQDASTDKRETVDNFTENPRNKVFPREEMKDIIELINSAASSDQELLVVPIVGAGGVGKTTLARLVYHDPEVKDKFDIMLWIYVSANFDEVKLTQGILEQIPECEFKSAKNLTVLQRGINKYLTKRFLLVLDDMWEESEGRWDKLLAPLRSAQAKGNVLLVTTRKLLVARITSNTEAHIDLDGMKKDDFWLFFKRCIFGDENYQGQRKLQNIAKKIATRLNGNPLAAKSVGTLLRRNINEDYWTRILDSNEWKLQESIDDIIPALKLSYNQLPYRLELLFSYCAMFPKGYNFDKGQLIRTWIALGFVMNERKKLEDEGSDCFDDLVDRSFFQKYGVSQYYTVHDLMHDVAQEVSINKCLIIDGSDLRTVPSSICHLSIWTEPVYNEQSIERNDNFEEKLDAVQDNVLGSLESLILAGVYDENYSAKFVKTLERVRYVRMLQLTAMPFNSDILLSSIKKLIHLRYLELRCMSDKPKSLPEAICKLYHLQVLDVQHWSGLNDLPKDMSNLVNLRHLFVPGSGSLHSKISRVGELKFLQELKEFQVQEADGFEISQLGNINEIRGSLSILGLETVKKKGDATRARLKDKKHLRTLSLTWGSASGSTTTVQKEVMEGLKPHENLSHLLVYNYSGATPSWLLGDSFSLGNLESLHLQDCAAVKILPPFEEMPFLKKLSLVCMPCLKSIRIDFNSADEEDELELSEIEISKCLALTSIRLHSCKALTMLSINDCEALGSLEGLSFSEKLKLCVVQGCPKLPSDQRRGGNRDVDDLVSAEKGMF</sequence>
<evidence type="ECO:0000313" key="7">
    <source>
        <dbReference type="Proteomes" id="UP000026960"/>
    </source>
</evidence>
<dbReference type="Pfam" id="PF25019">
    <property type="entry name" value="LRR_R13L1-DRL21"/>
    <property type="match status" value="1"/>
</dbReference>